<dbReference type="InterPro" id="IPR025405">
    <property type="entry name" value="DUF4131"/>
</dbReference>
<feature type="transmembrane region" description="Helical" evidence="6">
    <location>
        <begin position="419"/>
        <end position="438"/>
    </location>
</feature>
<feature type="transmembrane region" description="Helical" evidence="6">
    <location>
        <begin position="470"/>
        <end position="489"/>
    </location>
</feature>
<keyword evidence="5 6" id="KW-0472">Membrane</keyword>
<dbReference type="GO" id="GO:0030420">
    <property type="term" value="P:establishment of competence for transformation"/>
    <property type="evidence" value="ECO:0007669"/>
    <property type="project" value="InterPro"/>
</dbReference>
<evidence type="ECO:0000256" key="1">
    <source>
        <dbReference type="ARBA" id="ARBA00004651"/>
    </source>
</evidence>
<comment type="caution">
    <text evidence="8">The sequence shown here is derived from an EMBL/GenBank/DDBJ whole genome shotgun (WGS) entry which is preliminary data.</text>
</comment>
<organism evidence="8 9">
    <name type="scientific">Acinetobacter radioresistens</name>
    <dbReference type="NCBI Taxonomy" id="40216"/>
    <lineage>
        <taxon>Bacteria</taxon>
        <taxon>Pseudomonadati</taxon>
        <taxon>Pseudomonadota</taxon>
        <taxon>Gammaproteobacteria</taxon>
        <taxon>Moraxellales</taxon>
        <taxon>Moraxellaceae</taxon>
        <taxon>Acinetobacter</taxon>
    </lineage>
</organism>
<feature type="transmembrane region" description="Helical" evidence="6">
    <location>
        <begin position="305"/>
        <end position="326"/>
    </location>
</feature>
<feature type="transmembrane region" description="Helical" evidence="6">
    <location>
        <begin position="266"/>
        <end position="285"/>
    </location>
</feature>
<evidence type="ECO:0000256" key="2">
    <source>
        <dbReference type="ARBA" id="ARBA00022475"/>
    </source>
</evidence>
<evidence type="ECO:0000313" key="8">
    <source>
        <dbReference type="EMBL" id="TNX93010.1"/>
    </source>
</evidence>
<dbReference type="GO" id="GO:0005886">
    <property type="term" value="C:plasma membrane"/>
    <property type="evidence" value="ECO:0007669"/>
    <property type="project" value="UniProtKB-SubCell"/>
</dbReference>
<keyword evidence="2" id="KW-1003">Cell membrane</keyword>
<feature type="transmembrane region" description="Helical" evidence="6">
    <location>
        <begin position="55"/>
        <end position="74"/>
    </location>
</feature>
<reference evidence="8 9" key="1">
    <citation type="submission" date="2019-06" db="EMBL/GenBank/DDBJ databases">
        <title>Genome of Acinetobacter radioresistens APH1, a phenol degrading strain.</title>
        <authorList>
            <person name="Liu Y."/>
        </authorList>
    </citation>
    <scope>NUCLEOTIDE SEQUENCE [LARGE SCALE GENOMIC DNA]</scope>
    <source>
        <strain evidence="8 9">APH1</strain>
    </source>
</reference>
<dbReference type="SUPFAM" id="SSF56281">
    <property type="entry name" value="Metallo-hydrolase/oxidoreductase"/>
    <property type="match status" value="1"/>
</dbReference>
<dbReference type="Proteomes" id="UP000314285">
    <property type="component" value="Unassembled WGS sequence"/>
</dbReference>
<protein>
    <submittedName>
        <fullName evidence="8">DNA internalization-related competence protein ComEC/Rec2</fullName>
    </submittedName>
</protein>
<dbReference type="InterPro" id="IPR004797">
    <property type="entry name" value="Competence_ComEC/Rec2"/>
</dbReference>
<evidence type="ECO:0000256" key="3">
    <source>
        <dbReference type="ARBA" id="ARBA00022692"/>
    </source>
</evidence>
<accession>A0A8H2K1R8</accession>
<evidence type="ECO:0000256" key="5">
    <source>
        <dbReference type="ARBA" id="ARBA00023136"/>
    </source>
</evidence>
<feature type="transmembrane region" description="Helical" evidence="6">
    <location>
        <begin position="369"/>
        <end position="387"/>
    </location>
</feature>
<gene>
    <name evidence="8" type="ORF">FHY67_05465</name>
</gene>
<feature type="transmembrane region" description="Helical" evidence="6">
    <location>
        <begin position="20"/>
        <end position="43"/>
    </location>
</feature>
<dbReference type="InterPro" id="IPR004477">
    <property type="entry name" value="ComEC_N"/>
</dbReference>
<dbReference type="PANTHER" id="PTHR30619">
    <property type="entry name" value="DNA INTERNALIZATION/COMPETENCE PROTEIN COMEC/REC2"/>
    <property type="match status" value="1"/>
</dbReference>
<dbReference type="InterPro" id="IPR052159">
    <property type="entry name" value="Competence_DNA_uptake"/>
</dbReference>
<keyword evidence="4 6" id="KW-1133">Transmembrane helix</keyword>
<dbReference type="RefSeq" id="WP_139880581.1">
    <property type="nucleotide sequence ID" value="NZ_VFBM01000003.1"/>
</dbReference>
<dbReference type="Gene3D" id="3.60.15.10">
    <property type="entry name" value="Ribonuclease Z/Hydroxyacylglutathione hydrolase-like"/>
    <property type="match status" value="1"/>
</dbReference>
<proteinExistence type="predicted"/>
<dbReference type="InterPro" id="IPR035681">
    <property type="entry name" value="ComA-like_MBL"/>
</dbReference>
<evidence type="ECO:0000313" key="9">
    <source>
        <dbReference type="Proteomes" id="UP000314285"/>
    </source>
</evidence>
<keyword evidence="3 6" id="KW-0812">Transmembrane</keyword>
<dbReference type="InterPro" id="IPR036866">
    <property type="entry name" value="RibonucZ/Hydroxyglut_hydro"/>
</dbReference>
<dbReference type="InterPro" id="IPR001279">
    <property type="entry name" value="Metallo-B-lactamas"/>
</dbReference>
<feature type="domain" description="Metallo-beta-lactamase" evidence="7">
    <location>
        <begin position="558"/>
        <end position="756"/>
    </location>
</feature>
<evidence type="ECO:0000256" key="6">
    <source>
        <dbReference type="SAM" id="Phobius"/>
    </source>
</evidence>
<dbReference type="Pfam" id="PF13567">
    <property type="entry name" value="DUF4131"/>
    <property type="match status" value="1"/>
</dbReference>
<dbReference type="AlphaFoldDB" id="A0A8H2K1R8"/>
<dbReference type="EMBL" id="VFBM01000003">
    <property type="protein sequence ID" value="TNX93010.1"/>
    <property type="molecule type" value="Genomic_DNA"/>
</dbReference>
<dbReference type="Pfam" id="PF00753">
    <property type="entry name" value="Lactamase_B"/>
    <property type="match status" value="1"/>
</dbReference>
<feature type="transmembrane region" description="Helical" evidence="6">
    <location>
        <begin position="501"/>
        <end position="522"/>
    </location>
</feature>
<dbReference type="PANTHER" id="PTHR30619:SF7">
    <property type="entry name" value="BETA-LACTAMASE DOMAIN PROTEIN"/>
    <property type="match status" value="1"/>
</dbReference>
<name>A0A8H2K1R8_ACIRA</name>
<dbReference type="SMART" id="SM00849">
    <property type="entry name" value="Lactamase_B"/>
    <property type="match status" value="1"/>
</dbReference>
<dbReference type="CDD" id="cd07731">
    <property type="entry name" value="ComA-like_MBL-fold"/>
    <property type="match status" value="1"/>
</dbReference>
<sequence length="812" mass="92657">MWKTILLAWIAGISVMGKTFNLPFLLPGLMIFSVGSGLLYWYQYSKLESHHPIPWLSRAVFILALGILTGTLGYRYADHALEQRLDNRETETRNIEAIVYIRHIDERSEKQIRQKVEVLDQKKQPVQWWLTFKNIPEQPIKFELGEYYRIYGEVIPAHGYAMPGVFDQEKWFIQQNIMASVKIWKIEKLDHEAVYRLGFNQYLNNQQGWINGLLLLMERQRYHFRTFIQNSTLKNKGLILALLTGDKSLLSSETEEQFQRLGISHLLAISGPHVLIFAALVSWVLQTLIRLYGPKLYLSLPRPYLLVFPFCFCVLLYSAFVGFEIPALRTLLITLLGSSLLLLRQKIQALSLLLASASLLLWIDPFSVLSAAFWLSFGACFILLRIYESINRQPAQPAFNWKQRVLTAGKLLIESQGKIFIALFPLVLIFFKQVSWIAPLTNILVIPLLGAVVVPLDILAACLSYIISPLGLLLFHCSDLGLNLGLWILEILDHLFNPQLQGIAFTPLLIVSLSIGLIILYLPRSVIPKAWALLCFVPVFTSRAPDSDFKLTVLDVGQGQAILLQSSQQKIMLDTGGYYDETKFSIGQQILAPFLFSRGIARLDRVLLTHLDQDHSGALLPLSQKIKIDEVIANTQLPETWNIKQSSPCREGQSWSYQNFKVQVLSPGLNTYPSMVEANPNEYSCVLYVQLNQAQPYRNFLIMGDAGWPTEYELMKKYPELQVDVLVLGHHGSKHSSAYSFLKYLHPKLAIASAGQNNRYGHPTKEVKVRLKALDIPLLLTAQTGNIEFYQEADEQTNYTLYREQWKWLKIK</sequence>
<evidence type="ECO:0000256" key="4">
    <source>
        <dbReference type="ARBA" id="ARBA00022989"/>
    </source>
</evidence>
<dbReference type="NCBIfam" id="TIGR00361">
    <property type="entry name" value="ComEC_Rec2"/>
    <property type="match status" value="1"/>
</dbReference>
<evidence type="ECO:0000259" key="7">
    <source>
        <dbReference type="SMART" id="SM00849"/>
    </source>
</evidence>
<dbReference type="Pfam" id="PF03772">
    <property type="entry name" value="Competence"/>
    <property type="match status" value="1"/>
</dbReference>
<dbReference type="NCBIfam" id="TIGR00360">
    <property type="entry name" value="ComEC_N-term"/>
    <property type="match status" value="1"/>
</dbReference>
<comment type="subcellular location">
    <subcellularLocation>
        <location evidence="1">Cell membrane</location>
        <topology evidence="1">Multi-pass membrane protein</topology>
    </subcellularLocation>
</comment>
<feature type="transmembrane region" description="Helical" evidence="6">
    <location>
        <begin position="444"/>
        <end position="463"/>
    </location>
</feature>